<protein>
    <submittedName>
        <fullName evidence="3">2-phospho-L-lactate transferase</fullName>
        <ecNumber evidence="3">2.7.8.28</ecNumber>
    </submittedName>
</protein>
<dbReference type="PANTHER" id="PTHR43007:SF1">
    <property type="entry name" value="2-PHOSPHO-L-LACTATE TRANSFERASE"/>
    <property type="match status" value="1"/>
</dbReference>
<dbReference type="Proteomes" id="UP000321764">
    <property type="component" value="Unassembled WGS sequence"/>
</dbReference>
<evidence type="ECO:0000313" key="3">
    <source>
        <dbReference type="EMBL" id="TXR54425.1"/>
    </source>
</evidence>
<dbReference type="PANTHER" id="PTHR43007">
    <property type="entry name" value="2-PHOSPHO-L-LACTATE TRANSFERASE"/>
    <property type="match status" value="1"/>
</dbReference>
<dbReference type="RefSeq" id="WP_147713823.1">
    <property type="nucleotide sequence ID" value="NZ_VKAD01000001.1"/>
</dbReference>
<reference evidence="3 4" key="1">
    <citation type="submission" date="2019-07" db="EMBL/GenBank/DDBJ databases">
        <title>Reinekea sp. strain SSH23 genome sequencing and assembly.</title>
        <authorList>
            <person name="Kim I."/>
        </authorList>
    </citation>
    <scope>NUCLEOTIDE SEQUENCE [LARGE SCALE GENOMIC DNA]</scope>
    <source>
        <strain evidence="3 4">SSH23</strain>
    </source>
</reference>
<dbReference type="CDD" id="cd07186">
    <property type="entry name" value="CofD_like"/>
    <property type="match status" value="1"/>
</dbReference>
<dbReference type="Gene3D" id="1.10.8.240">
    <property type="entry name" value="CofD-like domain"/>
    <property type="match status" value="1"/>
</dbReference>
<dbReference type="HAMAP" id="MF_01257">
    <property type="entry name" value="CofD"/>
    <property type="match status" value="1"/>
</dbReference>
<dbReference type="GO" id="GO:0000287">
    <property type="term" value="F:magnesium ion binding"/>
    <property type="evidence" value="ECO:0007669"/>
    <property type="project" value="InterPro"/>
</dbReference>
<dbReference type="Gene3D" id="3.40.50.10680">
    <property type="entry name" value="CofD-like domains"/>
    <property type="match status" value="1"/>
</dbReference>
<evidence type="ECO:0000256" key="1">
    <source>
        <dbReference type="ARBA" id="ARBA00022679"/>
    </source>
</evidence>
<dbReference type="EMBL" id="VKAD01000001">
    <property type="protein sequence ID" value="TXR54425.1"/>
    <property type="molecule type" value="Genomic_DNA"/>
</dbReference>
<dbReference type="InterPro" id="IPR002882">
    <property type="entry name" value="CofD"/>
</dbReference>
<dbReference type="OrthoDB" id="7466225at2"/>
<accession>A0A5C8Z8H6</accession>
<dbReference type="EC" id="2.7.8.28" evidence="3"/>
<dbReference type="InterPro" id="IPR038136">
    <property type="entry name" value="CofD-like_dom_sf"/>
</dbReference>
<dbReference type="InterPro" id="IPR010115">
    <property type="entry name" value="FbiA/CofD"/>
</dbReference>
<keyword evidence="4" id="KW-1185">Reference proteome</keyword>
<proteinExistence type="inferred from homology"/>
<sequence>MSSLTNNSSLNNKDSLNNKSSAKITLLAGGVGGAKAAEGLNASRYRDGLSIIGNIGDDQAFHGLWVSPDIDTLTYSLGDRINREQGWGLAGDTCQVLNGLQQLGVDTWMQLGDLDFATHIYRTERRQRGERPQQIAEDIAVANGVNVSLILPTDDVVATRLRTQDGWLSFQDYFVRLRCAPDVLEVEYHNAEQAKANPEALAALTQADLIIIAPSNPILSIGAILAIDDLRTQLKARTVPAIAISPLIGGQAVKGPAEKIMTSLGMRADALGIAHYYQGLIDTLVIDSCDQHLQADIEALGIQVHVTNIWMKTPQDKERLMSEVAELALQTTVGELG</sequence>
<comment type="caution">
    <text evidence="3">The sequence shown here is derived from an EMBL/GenBank/DDBJ whole genome shotgun (WGS) entry which is preliminary data.</text>
</comment>
<keyword evidence="2" id="KW-0460">Magnesium</keyword>
<dbReference type="GO" id="GO:0043743">
    <property type="term" value="F:LPPG:FO 2-phospho-L-lactate transferase activity"/>
    <property type="evidence" value="ECO:0007669"/>
    <property type="project" value="UniProtKB-EC"/>
</dbReference>
<name>A0A5C8Z8H6_9GAMM</name>
<gene>
    <name evidence="3" type="ORF">FME95_07785</name>
</gene>
<evidence type="ECO:0000256" key="2">
    <source>
        <dbReference type="ARBA" id="ARBA00022842"/>
    </source>
</evidence>
<dbReference type="NCBIfam" id="TIGR01819">
    <property type="entry name" value="F420_cofD"/>
    <property type="match status" value="1"/>
</dbReference>
<dbReference type="AlphaFoldDB" id="A0A5C8Z8H6"/>
<evidence type="ECO:0000313" key="4">
    <source>
        <dbReference type="Proteomes" id="UP000321764"/>
    </source>
</evidence>
<keyword evidence="1 3" id="KW-0808">Transferase</keyword>
<dbReference type="Pfam" id="PF01933">
    <property type="entry name" value="CofD"/>
    <property type="match status" value="1"/>
</dbReference>
<organism evidence="3 4">
    <name type="scientific">Reinekea thalattae</name>
    <dbReference type="NCBI Taxonomy" id="2593301"/>
    <lineage>
        <taxon>Bacteria</taxon>
        <taxon>Pseudomonadati</taxon>
        <taxon>Pseudomonadota</taxon>
        <taxon>Gammaproteobacteria</taxon>
        <taxon>Oceanospirillales</taxon>
        <taxon>Saccharospirillaceae</taxon>
        <taxon>Reinekea</taxon>
    </lineage>
</organism>
<dbReference type="SUPFAM" id="SSF142338">
    <property type="entry name" value="CofD-like"/>
    <property type="match status" value="1"/>
</dbReference>